<evidence type="ECO:0000256" key="5">
    <source>
        <dbReference type="ARBA" id="ARBA00022777"/>
    </source>
</evidence>
<gene>
    <name evidence="8" type="ORF">SDAV_001763</name>
</gene>
<keyword evidence="1" id="KW-0813">Transport</keyword>
<dbReference type="InterPro" id="IPR001996">
    <property type="entry name" value="PTS_IIB_1"/>
</dbReference>
<dbReference type="AlphaFoldDB" id="A0A345DR75"/>
<dbReference type="KEGG" id="sphh:SDAV_001763"/>
<organism evidence="8 9">
    <name type="scientific">Spiroplasma phoeniceum P40</name>
    <dbReference type="NCBI Taxonomy" id="1276259"/>
    <lineage>
        <taxon>Bacteria</taxon>
        <taxon>Bacillati</taxon>
        <taxon>Mycoplasmatota</taxon>
        <taxon>Mollicutes</taxon>
        <taxon>Entomoplasmatales</taxon>
        <taxon>Spiroplasmataceae</taxon>
        <taxon>Spiroplasma</taxon>
    </lineage>
</organism>
<evidence type="ECO:0000313" key="9">
    <source>
        <dbReference type="Proteomes" id="UP000253689"/>
    </source>
</evidence>
<dbReference type="Pfam" id="PF00367">
    <property type="entry name" value="PTS_EIIB"/>
    <property type="match status" value="1"/>
</dbReference>
<proteinExistence type="predicted"/>
<reference evidence="9" key="1">
    <citation type="submission" date="2018-07" db="EMBL/GenBank/DDBJ databases">
        <title>Complete Genome Sequence of Spiroplasma phoeniceum.</title>
        <authorList>
            <person name="Davis R.E."/>
            <person name="Shao J.Y."/>
            <person name="Zhao Y."/>
            <person name="Silver A."/>
            <person name="Stump z."/>
            <person name="Gasparich G."/>
        </authorList>
    </citation>
    <scope>NUCLEOTIDE SEQUENCE [LARGE SCALE GENOMIC DNA]</scope>
    <source>
        <strain evidence="9">P40</strain>
    </source>
</reference>
<dbReference type="Proteomes" id="UP000253689">
    <property type="component" value="Chromosome"/>
</dbReference>
<keyword evidence="9" id="KW-1185">Reference proteome</keyword>
<feature type="active site" description="Phosphocysteine intermediate; for EIIB activity" evidence="6">
    <location>
        <position position="27"/>
    </location>
</feature>
<keyword evidence="5" id="KW-0418">Kinase</keyword>
<keyword evidence="3" id="KW-0808">Transferase</keyword>
<dbReference type="GO" id="GO:0009401">
    <property type="term" value="P:phosphoenolpyruvate-dependent sugar phosphotransferase system"/>
    <property type="evidence" value="ECO:0007669"/>
    <property type="project" value="UniProtKB-KW"/>
</dbReference>
<dbReference type="RefSeq" id="WP_245938344.1">
    <property type="nucleotide sequence ID" value="NZ_CP031088.1"/>
</dbReference>
<evidence type="ECO:0000256" key="3">
    <source>
        <dbReference type="ARBA" id="ARBA00022679"/>
    </source>
</evidence>
<feature type="domain" description="PTS EIIB type-1" evidence="7">
    <location>
        <begin position="5"/>
        <end position="81"/>
    </location>
</feature>
<keyword evidence="2" id="KW-0762">Sugar transport</keyword>
<evidence type="ECO:0000313" key="8">
    <source>
        <dbReference type="EMBL" id="AXF96716.1"/>
    </source>
</evidence>
<evidence type="ECO:0000256" key="6">
    <source>
        <dbReference type="PROSITE-ProRule" id="PRU00421"/>
    </source>
</evidence>
<accession>A0A345DR75</accession>
<dbReference type="PROSITE" id="PS51098">
    <property type="entry name" value="PTS_EIIB_TYPE_1"/>
    <property type="match status" value="1"/>
</dbReference>
<dbReference type="InterPro" id="IPR036878">
    <property type="entry name" value="Glu_permease_IIB"/>
</dbReference>
<keyword evidence="4" id="KW-0598">Phosphotransferase system</keyword>
<dbReference type="Gene3D" id="3.30.1360.60">
    <property type="entry name" value="Glucose permease domain IIB"/>
    <property type="match status" value="1"/>
</dbReference>
<evidence type="ECO:0000256" key="2">
    <source>
        <dbReference type="ARBA" id="ARBA00022597"/>
    </source>
</evidence>
<dbReference type="InterPro" id="IPR018113">
    <property type="entry name" value="PTrfase_EIIB_Cys"/>
</dbReference>
<sequence>MAKDPKQTAKDIVDIVKADNVVSYTNCLTRVRLNLKPTAEIDLDKLKATPNVMGVLKPSPTELQIVLVPGFVQMLHKLLGN</sequence>
<protein>
    <submittedName>
        <fullName evidence="8">PTS system N-acetylmuramic acid-specific EIIBC component</fullName>
    </submittedName>
</protein>
<dbReference type="EMBL" id="CP031088">
    <property type="protein sequence ID" value="AXF96716.1"/>
    <property type="molecule type" value="Genomic_DNA"/>
</dbReference>
<dbReference type="GO" id="GO:0016301">
    <property type="term" value="F:kinase activity"/>
    <property type="evidence" value="ECO:0007669"/>
    <property type="project" value="UniProtKB-KW"/>
</dbReference>
<name>A0A345DR75_9MOLU</name>
<evidence type="ECO:0000259" key="7">
    <source>
        <dbReference type="PROSITE" id="PS51098"/>
    </source>
</evidence>
<evidence type="ECO:0000256" key="1">
    <source>
        <dbReference type="ARBA" id="ARBA00022448"/>
    </source>
</evidence>
<dbReference type="SUPFAM" id="SSF55604">
    <property type="entry name" value="Glucose permease domain IIB"/>
    <property type="match status" value="1"/>
</dbReference>
<dbReference type="GO" id="GO:0008982">
    <property type="term" value="F:protein-N(PI)-phosphohistidine-sugar phosphotransferase activity"/>
    <property type="evidence" value="ECO:0007669"/>
    <property type="project" value="InterPro"/>
</dbReference>
<evidence type="ECO:0000256" key="4">
    <source>
        <dbReference type="ARBA" id="ARBA00022683"/>
    </source>
</evidence>